<name>A0A094ZU23_SCHHA</name>
<dbReference type="EMBL" id="KL251002">
    <property type="protein sequence ID" value="KGB38310.1"/>
    <property type="molecule type" value="Genomic_DNA"/>
</dbReference>
<dbReference type="SMART" id="SM00314">
    <property type="entry name" value="RA"/>
    <property type="match status" value="1"/>
</dbReference>
<gene>
    <name evidence="4" type="ORF">MS3_06690</name>
</gene>
<evidence type="ECO:0000259" key="2">
    <source>
        <dbReference type="PROSITE" id="PS50200"/>
    </source>
</evidence>
<dbReference type="CDD" id="cd21885">
    <property type="entry name" value="SARAH_RASSF1-like"/>
    <property type="match status" value="1"/>
</dbReference>
<feature type="region of interest" description="Disordered" evidence="1">
    <location>
        <begin position="306"/>
        <end position="332"/>
    </location>
</feature>
<dbReference type="SUPFAM" id="SSF54236">
    <property type="entry name" value="Ubiquitin-like"/>
    <property type="match status" value="1"/>
</dbReference>
<feature type="domain" description="Ras-associating" evidence="2">
    <location>
        <begin position="340"/>
        <end position="436"/>
    </location>
</feature>
<dbReference type="InterPro" id="IPR029071">
    <property type="entry name" value="Ubiquitin-like_domsf"/>
</dbReference>
<feature type="domain" description="SARAH" evidence="3">
    <location>
        <begin position="438"/>
        <end position="485"/>
    </location>
</feature>
<dbReference type="InterPro" id="IPR000159">
    <property type="entry name" value="RA_dom"/>
</dbReference>
<feature type="region of interest" description="Disordered" evidence="1">
    <location>
        <begin position="39"/>
        <end position="70"/>
    </location>
</feature>
<evidence type="ECO:0000256" key="1">
    <source>
        <dbReference type="SAM" id="MobiDB-lite"/>
    </source>
</evidence>
<proteinExistence type="predicted"/>
<dbReference type="PROSITE" id="PS50951">
    <property type="entry name" value="SARAH"/>
    <property type="match status" value="1"/>
</dbReference>
<dbReference type="AlphaFoldDB" id="A0A094ZU23"/>
<dbReference type="PROSITE" id="PS50200">
    <property type="entry name" value="RA"/>
    <property type="match status" value="1"/>
</dbReference>
<dbReference type="Pfam" id="PF00788">
    <property type="entry name" value="RA"/>
    <property type="match status" value="1"/>
</dbReference>
<dbReference type="PANTHER" id="PTHR22738">
    <property type="entry name" value="RASSF"/>
    <property type="match status" value="1"/>
</dbReference>
<feature type="compositionally biased region" description="Polar residues" evidence="1">
    <location>
        <begin position="307"/>
        <end position="325"/>
    </location>
</feature>
<accession>A0A094ZU23</accession>
<organism evidence="4">
    <name type="scientific">Schistosoma haematobium</name>
    <name type="common">Blood fluke</name>
    <dbReference type="NCBI Taxonomy" id="6185"/>
    <lineage>
        <taxon>Eukaryota</taxon>
        <taxon>Metazoa</taxon>
        <taxon>Spiralia</taxon>
        <taxon>Lophotrochozoa</taxon>
        <taxon>Platyhelminthes</taxon>
        <taxon>Trematoda</taxon>
        <taxon>Digenea</taxon>
        <taxon>Strigeidida</taxon>
        <taxon>Schistosomatoidea</taxon>
        <taxon>Schistosomatidae</taxon>
        <taxon>Schistosoma</taxon>
    </lineage>
</organism>
<dbReference type="GO" id="GO:0007165">
    <property type="term" value="P:signal transduction"/>
    <property type="evidence" value="ECO:0007669"/>
    <property type="project" value="InterPro"/>
</dbReference>
<feature type="compositionally biased region" description="Low complexity" evidence="1">
    <location>
        <begin position="41"/>
        <end position="50"/>
    </location>
</feature>
<dbReference type="Gene3D" id="1.20.5.110">
    <property type="match status" value="1"/>
</dbReference>
<dbReference type="Pfam" id="PF16517">
    <property type="entry name" value="Nore1-SARAH"/>
    <property type="match status" value="1"/>
</dbReference>
<dbReference type="InterPro" id="IPR033614">
    <property type="entry name" value="RASSF1-6"/>
</dbReference>
<dbReference type="Gene3D" id="3.10.20.90">
    <property type="entry name" value="Phosphatidylinositol 3-kinase Catalytic Subunit, Chain A, domain 1"/>
    <property type="match status" value="1"/>
</dbReference>
<reference evidence="4" key="1">
    <citation type="journal article" date="2012" name="Nat. Genet.">
        <title>Whole-genome sequence of Schistosoma haematobium.</title>
        <authorList>
            <person name="Young N.D."/>
            <person name="Jex A.R."/>
            <person name="Li B."/>
            <person name="Liu S."/>
            <person name="Yang L."/>
            <person name="Xiong Z."/>
            <person name="Li Y."/>
            <person name="Cantacessi C."/>
            <person name="Hall R.S."/>
            <person name="Xu X."/>
            <person name="Chen F."/>
            <person name="Wu X."/>
            <person name="Zerlotini A."/>
            <person name="Oliveira G."/>
            <person name="Hofmann A."/>
            <person name="Zhang G."/>
            <person name="Fang X."/>
            <person name="Kang Y."/>
            <person name="Campbell B.E."/>
            <person name="Loukas A."/>
            <person name="Ranganathan S."/>
            <person name="Rollinson D."/>
            <person name="Rinaldi G."/>
            <person name="Brindley P.J."/>
            <person name="Yang H."/>
            <person name="Wang J."/>
            <person name="Wang J."/>
            <person name="Gasser R.B."/>
        </authorList>
    </citation>
    <scope>NUCLEOTIDE SEQUENCE [LARGE SCALE GENOMIC DNA]</scope>
</reference>
<dbReference type="InterPro" id="IPR011524">
    <property type="entry name" value="SARAH_dom"/>
</dbReference>
<dbReference type="PANTHER" id="PTHR22738:SF10">
    <property type="entry name" value="RAS ASSOCIATION DOMAIN-CONTAINING PROTEIN 1 HOMOLOG"/>
    <property type="match status" value="1"/>
</dbReference>
<feature type="compositionally biased region" description="Basic and acidic residues" evidence="1">
    <location>
        <begin position="53"/>
        <end position="63"/>
    </location>
</feature>
<evidence type="ECO:0000259" key="3">
    <source>
        <dbReference type="PROSITE" id="PS50951"/>
    </source>
</evidence>
<sequence>MSSLLCELELANEIPVSICYGINTDYLTAHQDVIASPIIPPSTTTSSNNSDVDPIHRADEQHQNSRSVSPTCCSSLLLPPPVPWNLDLTTSEVNETTPSLFVNNSNDMILRNDYYQGKIDIGYKFNDGLFNGDTTQQHACKNVDNNNHSRCRSKDSLLSDDINFLNNSCNTHHNYPNYDNKPLGLLSPSHHLNFDSFEISEMTNSNTYAFSTFDSDCLAWMRLTVHDVTNNTNEDMNNSSELQLPNLDTLSRPCVHHWVDIFNSNPLGLRLNFVDDSCRLAGTLRIYINLIKPVKMSLRRTLDMFPSSATASPEPNSPTKLNLNENGDENNAVPTPPRLVSFFLPRGTSKVVYVTSSTTSANAIQSLLDRFHIQESARKFALYEHTLEDSSISARKLTTTECPLLLLLNWVRISTNREQFLELLKQKRIVLQENDACDIEWKDFTTAELTNFLRILDKEECEYRNAILYQYNLLRNQLEQRMKQLAEMHNTRDILPVYNPFFLWEKNNAVPFTNAYIHFFLL</sequence>
<protein>
    <submittedName>
        <fullName evidence="4">Ras association domain-containing protein 1</fullName>
    </submittedName>
</protein>
<evidence type="ECO:0000313" key="4">
    <source>
        <dbReference type="EMBL" id="KGB38310.1"/>
    </source>
</evidence>
<dbReference type="STRING" id="6185.A0A094ZU23"/>